<dbReference type="InterPro" id="IPR050814">
    <property type="entry name" value="Myo-inositol_Transporter"/>
</dbReference>
<evidence type="ECO:0000256" key="5">
    <source>
        <dbReference type="ARBA" id="ARBA00022989"/>
    </source>
</evidence>
<dbReference type="OrthoDB" id="6339427at2759"/>
<comment type="similarity">
    <text evidence="2 8">Belongs to the major facilitator superfamily. Sugar transporter (TC 2.A.1.1) family.</text>
</comment>
<feature type="transmembrane region" description="Helical" evidence="9">
    <location>
        <begin position="112"/>
        <end position="132"/>
    </location>
</feature>
<dbReference type="CDD" id="cd17360">
    <property type="entry name" value="MFS_HMIT_like"/>
    <property type="match status" value="1"/>
</dbReference>
<gene>
    <name evidence="11" type="ORF">PACTADRAFT_51964</name>
</gene>
<feature type="transmembrane region" description="Helical" evidence="9">
    <location>
        <begin position="198"/>
        <end position="217"/>
    </location>
</feature>
<feature type="transmembrane region" description="Helical" evidence="9">
    <location>
        <begin position="169"/>
        <end position="186"/>
    </location>
</feature>
<keyword evidence="5 9" id="KW-1133">Transmembrane helix</keyword>
<reference evidence="12" key="1">
    <citation type="submission" date="2016-05" db="EMBL/GenBank/DDBJ databases">
        <title>Comparative genomics of biotechnologically important yeasts.</title>
        <authorList>
            <consortium name="DOE Joint Genome Institute"/>
            <person name="Riley R."/>
            <person name="Haridas S."/>
            <person name="Wolfe K.H."/>
            <person name="Lopes M.R."/>
            <person name="Hittinger C.T."/>
            <person name="Goker M."/>
            <person name="Salamov A."/>
            <person name="Wisecaver J."/>
            <person name="Long T.M."/>
            <person name="Aerts A.L."/>
            <person name="Barry K."/>
            <person name="Choi C."/>
            <person name="Clum A."/>
            <person name="Coughlan A.Y."/>
            <person name="Deshpande S."/>
            <person name="Douglass A.P."/>
            <person name="Hanson S.J."/>
            <person name="Klenk H.-P."/>
            <person name="Labutti K."/>
            <person name="Lapidus A."/>
            <person name="Lindquist E."/>
            <person name="Lipzen A."/>
            <person name="Meier-Kolthoff J.P."/>
            <person name="Ohm R.A."/>
            <person name="Otillar R.P."/>
            <person name="Pangilinan J."/>
            <person name="Peng Y."/>
            <person name="Rokas A."/>
            <person name="Rosa C.A."/>
            <person name="Scheuner C."/>
            <person name="Sibirny A.A."/>
            <person name="Slot J.C."/>
            <person name="Stielow J.B."/>
            <person name="Sun H."/>
            <person name="Kurtzman C.P."/>
            <person name="Blackwell M."/>
            <person name="Grigoriev I.V."/>
            <person name="Jeffries T.W."/>
        </authorList>
    </citation>
    <scope>NUCLEOTIDE SEQUENCE [LARGE SCALE GENOMIC DNA]</scope>
    <source>
        <strain evidence="12">NRRL Y-2460</strain>
    </source>
</reference>
<evidence type="ECO:0000256" key="9">
    <source>
        <dbReference type="SAM" id="Phobius"/>
    </source>
</evidence>
<dbReference type="FunFam" id="1.20.1250.20:FF:000073">
    <property type="entry name" value="MFS myo-inositol transporter, putative"/>
    <property type="match status" value="1"/>
</dbReference>
<dbReference type="Proteomes" id="UP000094236">
    <property type="component" value="Unassembled WGS sequence"/>
</dbReference>
<feature type="transmembrane region" description="Helical" evidence="9">
    <location>
        <begin position="463"/>
        <end position="485"/>
    </location>
</feature>
<feature type="transmembrane region" description="Helical" evidence="9">
    <location>
        <begin position="229"/>
        <end position="248"/>
    </location>
</feature>
<dbReference type="GO" id="GO:1904679">
    <property type="term" value="P:myo-inositol import across plasma membrane"/>
    <property type="evidence" value="ECO:0007669"/>
    <property type="project" value="TreeGrafter"/>
</dbReference>
<evidence type="ECO:0000256" key="3">
    <source>
        <dbReference type="ARBA" id="ARBA00022448"/>
    </source>
</evidence>
<evidence type="ECO:0000256" key="6">
    <source>
        <dbReference type="ARBA" id="ARBA00023136"/>
    </source>
</evidence>
<dbReference type="PROSITE" id="PS50850">
    <property type="entry name" value="MFS"/>
    <property type="match status" value="1"/>
</dbReference>
<dbReference type="PROSITE" id="PS00217">
    <property type="entry name" value="SUGAR_TRANSPORT_2"/>
    <property type="match status" value="1"/>
</dbReference>
<evidence type="ECO:0000256" key="4">
    <source>
        <dbReference type="ARBA" id="ARBA00022692"/>
    </source>
</evidence>
<evidence type="ECO:0000313" key="12">
    <source>
        <dbReference type="Proteomes" id="UP000094236"/>
    </source>
</evidence>
<dbReference type="InterPro" id="IPR005828">
    <property type="entry name" value="MFS_sugar_transport-like"/>
</dbReference>
<evidence type="ECO:0000259" key="10">
    <source>
        <dbReference type="PROSITE" id="PS50850"/>
    </source>
</evidence>
<proteinExistence type="inferred from homology"/>
<dbReference type="NCBIfam" id="TIGR00879">
    <property type="entry name" value="SP"/>
    <property type="match status" value="1"/>
</dbReference>
<dbReference type="InterPro" id="IPR005829">
    <property type="entry name" value="Sugar_transporter_CS"/>
</dbReference>
<dbReference type="STRING" id="669874.A0A1E4TNN4"/>
<keyword evidence="6 9" id="KW-0472">Membrane</keyword>
<keyword evidence="4 9" id="KW-0812">Transmembrane</keyword>
<dbReference type="PRINTS" id="PR00171">
    <property type="entry name" value="SUGRTRNSPORT"/>
</dbReference>
<evidence type="ECO:0000256" key="8">
    <source>
        <dbReference type="RuleBase" id="RU003346"/>
    </source>
</evidence>
<accession>A0A1E4TNN4</accession>
<dbReference type="PROSITE" id="PS00216">
    <property type="entry name" value="SUGAR_TRANSPORT_1"/>
    <property type="match status" value="2"/>
</dbReference>
<dbReference type="PANTHER" id="PTHR48020:SF12">
    <property type="entry name" value="PROTON MYO-INOSITOL COTRANSPORTER"/>
    <property type="match status" value="1"/>
</dbReference>
<name>A0A1E4TNN4_PACTA</name>
<feature type="domain" description="Major facilitator superfamily (MFS) profile" evidence="10">
    <location>
        <begin position="72"/>
        <end position="519"/>
    </location>
</feature>
<feature type="transmembrane region" description="Helical" evidence="9">
    <location>
        <begin position="355"/>
        <end position="376"/>
    </location>
</feature>
<evidence type="ECO:0000256" key="7">
    <source>
        <dbReference type="ARBA" id="ARBA00049119"/>
    </source>
</evidence>
<comment type="catalytic activity">
    <reaction evidence="7">
        <text>myo-inositol(out) + H(+)(out) = myo-inositol(in) + H(+)(in)</text>
        <dbReference type="Rhea" id="RHEA:60364"/>
        <dbReference type="ChEBI" id="CHEBI:15378"/>
        <dbReference type="ChEBI" id="CHEBI:17268"/>
    </reaction>
</comment>
<dbReference type="InterPro" id="IPR003663">
    <property type="entry name" value="Sugar/inositol_transpt"/>
</dbReference>
<feature type="transmembrane region" description="Helical" evidence="9">
    <location>
        <begin position="497"/>
        <end position="515"/>
    </location>
</feature>
<dbReference type="GO" id="GO:0005366">
    <property type="term" value="F:myo-inositol:proton symporter activity"/>
    <property type="evidence" value="ECO:0007669"/>
    <property type="project" value="TreeGrafter"/>
</dbReference>
<sequence length="567" mass="61150">MEEQKDYQAGTFTINMVNSDFSGDDDIVVPVKTSDESIINRDTVLKPKDDEDNTSMLMTFHDSKPSVLVVVLTFVASISGFMFGYDTGYISSALVAIGTDFGKTLTYGEKELITSATSLGALISSIIAGLSADIVGRRPVIMSSNILFIVGSAIQCGAHSLWVMIGGRFVMGFGVGIGSLVAPLYISELAPTKYRGRLVIINCLAITGGQLIAYAIGAGLTQVNNGWRILVGLSIIPPLVQLVTFFFLPDTPRFLISKGKIDEAEKVLKKTYNSASDDLIKTKIEELNNLNKILPGNNPLQKTWNGIKEIHRVPSNFRGLIIACGLQGIQQFTGWNSLMYFSSTIFEAIGFQDSTAVSIIIAGTNFIFTIVAFFVIDRVGRRRILLIGIPGMIIMLVLCSISFHFIDITFSGSTAVIDNSDGSVSGWGIVVIVAMICFAASYAVGIGNVPWQQSELFPQSVRAVGASYATATNWAGSLVIASTFLTMLQNITPTGTFALFAAIGVVSLVFVIFCYPELSNLELEEVQQVLTGGFNIVASQKLAKAQRLSSKEIDVEKKSTGEAFIKV</sequence>
<dbReference type="GO" id="GO:0016020">
    <property type="term" value="C:membrane"/>
    <property type="evidence" value="ECO:0007669"/>
    <property type="project" value="UniProtKB-SubCell"/>
</dbReference>
<keyword evidence="3 8" id="KW-0813">Transport</keyword>
<feature type="transmembrane region" description="Helical" evidence="9">
    <location>
        <begin position="383"/>
        <end position="406"/>
    </location>
</feature>
<protein>
    <recommendedName>
        <fullName evidence="10">Major facilitator superfamily (MFS) profile domain-containing protein</fullName>
    </recommendedName>
</protein>
<dbReference type="PANTHER" id="PTHR48020">
    <property type="entry name" value="PROTON MYO-INOSITOL COTRANSPORTER"/>
    <property type="match status" value="1"/>
</dbReference>
<comment type="subcellular location">
    <subcellularLocation>
        <location evidence="1">Membrane</location>
        <topology evidence="1">Multi-pass membrane protein</topology>
    </subcellularLocation>
</comment>
<feature type="transmembrane region" description="Helical" evidence="9">
    <location>
        <begin position="426"/>
        <end position="451"/>
    </location>
</feature>
<dbReference type="Pfam" id="PF00083">
    <property type="entry name" value="Sugar_tr"/>
    <property type="match status" value="1"/>
</dbReference>
<dbReference type="EMBL" id="KV454018">
    <property type="protein sequence ID" value="ODV93364.1"/>
    <property type="molecule type" value="Genomic_DNA"/>
</dbReference>
<keyword evidence="12" id="KW-1185">Reference proteome</keyword>
<evidence type="ECO:0000256" key="1">
    <source>
        <dbReference type="ARBA" id="ARBA00004141"/>
    </source>
</evidence>
<evidence type="ECO:0000256" key="2">
    <source>
        <dbReference type="ARBA" id="ARBA00010992"/>
    </source>
</evidence>
<dbReference type="InterPro" id="IPR036259">
    <property type="entry name" value="MFS_trans_sf"/>
</dbReference>
<organism evidence="11 12">
    <name type="scientific">Pachysolen tannophilus NRRL Y-2460</name>
    <dbReference type="NCBI Taxonomy" id="669874"/>
    <lineage>
        <taxon>Eukaryota</taxon>
        <taxon>Fungi</taxon>
        <taxon>Dikarya</taxon>
        <taxon>Ascomycota</taxon>
        <taxon>Saccharomycotina</taxon>
        <taxon>Pichiomycetes</taxon>
        <taxon>Pachysolenaceae</taxon>
        <taxon>Pachysolen</taxon>
    </lineage>
</organism>
<dbReference type="AlphaFoldDB" id="A0A1E4TNN4"/>
<dbReference type="SUPFAM" id="SSF103473">
    <property type="entry name" value="MFS general substrate transporter"/>
    <property type="match status" value="1"/>
</dbReference>
<feature type="transmembrane region" description="Helical" evidence="9">
    <location>
        <begin position="144"/>
        <end position="163"/>
    </location>
</feature>
<dbReference type="Gene3D" id="1.20.1250.20">
    <property type="entry name" value="MFS general substrate transporter like domains"/>
    <property type="match status" value="1"/>
</dbReference>
<feature type="transmembrane region" description="Helical" evidence="9">
    <location>
        <begin position="317"/>
        <end position="335"/>
    </location>
</feature>
<feature type="transmembrane region" description="Helical" evidence="9">
    <location>
        <begin position="66"/>
        <end position="85"/>
    </location>
</feature>
<dbReference type="InterPro" id="IPR020846">
    <property type="entry name" value="MFS_dom"/>
</dbReference>
<evidence type="ECO:0000313" key="11">
    <source>
        <dbReference type="EMBL" id="ODV93364.1"/>
    </source>
</evidence>